<dbReference type="Proteomes" id="UP000233387">
    <property type="component" value="Unassembled WGS sequence"/>
</dbReference>
<dbReference type="AlphaFoldDB" id="A0A2N3I831"/>
<dbReference type="EMBL" id="NKXO01000047">
    <property type="protein sequence ID" value="PKQ66455.1"/>
    <property type="molecule type" value="Genomic_DNA"/>
</dbReference>
<keyword evidence="3" id="KW-1185">Reference proteome</keyword>
<evidence type="ECO:0000256" key="1">
    <source>
        <dbReference type="SAM" id="Phobius"/>
    </source>
</evidence>
<dbReference type="Pfam" id="PF25593">
    <property type="entry name" value="GldD_lipo"/>
    <property type="match status" value="1"/>
</dbReference>
<name>A0A2N3I831_9BACT</name>
<evidence type="ECO:0000313" key="2">
    <source>
        <dbReference type="EMBL" id="PKQ66455.1"/>
    </source>
</evidence>
<evidence type="ECO:0000313" key="3">
    <source>
        <dbReference type="Proteomes" id="UP000233387"/>
    </source>
</evidence>
<dbReference type="InterPro" id="IPR019850">
    <property type="entry name" value="GldD-like"/>
</dbReference>
<dbReference type="OrthoDB" id="679501at2"/>
<proteinExistence type="predicted"/>
<keyword evidence="1" id="KW-1133">Transmembrane helix</keyword>
<gene>
    <name evidence="2" type="ORF">Rain11_2366</name>
</gene>
<feature type="transmembrane region" description="Helical" evidence="1">
    <location>
        <begin position="7"/>
        <end position="27"/>
    </location>
</feature>
<keyword evidence="1" id="KW-0472">Membrane</keyword>
<reference evidence="2 3" key="1">
    <citation type="submission" date="2017-06" db="EMBL/GenBank/DDBJ databases">
        <title>Raineya orbicola gen. nov., sp. nov. a slightly thermophilic bacterium of the phylum Bacteroidetes and the description of Raineyaceae fam. nov.</title>
        <authorList>
            <person name="Albuquerque L."/>
            <person name="Polonia A.R.M."/>
            <person name="Barroso C."/>
            <person name="Froufe H.J.C."/>
            <person name="Lage O."/>
            <person name="Lobo-Da-Cunha A."/>
            <person name="Egas C."/>
            <person name="Da Costa M.S."/>
        </authorList>
    </citation>
    <scope>NUCLEOTIDE SEQUENCE [LARGE SCALE GENOMIC DNA]</scope>
    <source>
        <strain evidence="2 3">SPSPC-11</strain>
    </source>
</reference>
<accession>A0A2N3I831</accession>
<comment type="caution">
    <text evidence="2">The sequence shown here is derived from an EMBL/GenBank/DDBJ whole genome shotgun (WGS) entry which is preliminary data.</text>
</comment>
<evidence type="ECO:0008006" key="4">
    <source>
        <dbReference type="Google" id="ProtNLM"/>
    </source>
</evidence>
<organism evidence="2 3">
    <name type="scientific">Raineya orbicola</name>
    <dbReference type="NCBI Taxonomy" id="2016530"/>
    <lineage>
        <taxon>Bacteria</taxon>
        <taxon>Pseudomonadati</taxon>
        <taxon>Bacteroidota</taxon>
        <taxon>Cytophagia</taxon>
        <taxon>Cytophagales</taxon>
        <taxon>Raineyaceae</taxon>
        <taxon>Raineya</taxon>
    </lineage>
</organism>
<sequence length="208" mass="24562">MIFQKRSLIIVFTFIAVCVLAFSFWWWKYQSEAEDNFSPKPKGFNRILLPKNEYRPLPDSFPYFFEYSKEAIIRPDSSHLAERYWIHVIYPKLGKSEIQITYKNISDNPTQKLAELIDDSHRLAAKHLYRAEALKYYEYKNAQNLPVLAIGFEGEIPSHLQFYTTDSVKHFLRAAIYFRTANDNDSLAPVIDFVKKDMLRMIATQKFK</sequence>
<protein>
    <recommendedName>
        <fullName evidence="4">Gliding motility-associated lipoprotein GldD</fullName>
    </recommendedName>
</protein>
<dbReference type="RefSeq" id="WP_101359628.1">
    <property type="nucleotide sequence ID" value="NZ_NKXO01000047.1"/>
</dbReference>
<keyword evidence="1" id="KW-0812">Transmembrane</keyword>